<dbReference type="OrthoDB" id="388542at2"/>
<dbReference type="PANTHER" id="PTHR14209:SF19">
    <property type="entry name" value="ISOAMYL ACETATE-HYDROLYZING ESTERASE 1 HOMOLOG"/>
    <property type="match status" value="1"/>
</dbReference>
<dbReference type="Gene3D" id="3.40.50.1110">
    <property type="entry name" value="SGNH hydrolase"/>
    <property type="match status" value="1"/>
</dbReference>
<evidence type="ECO:0000313" key="2">
    <source>
        <dbReference type="EMBL" id="KRL88820.1"/>
    </source>
</evidence>
<evidence type="ECO:0000313" key="3">
    <source>
        <dbReference type="Proteomes" id="UP000051036"/>
    </source>
</evidence>
<dbReference type="SUPFAM" id="SSF52266">
    <property type="entry name" value="SGNH hydrolase"/>
    <property type="match status" value="1"/>
</dbReference>
<dbReference type="AlphaFoldDB" id="A0A0R1U879"/>
<dbReference type="RefSeq" id="WP_057799793.1">
    <property type="nucleotide sequence ID" value="NZ_AZFM01000038.1"/>
</dbReference>
<evidence type="ECO:0000259" key="1">
    <source>
        <dbReference type="Pfam" id="PF13472"/>
    </source>
</evidence>
<protein>
    <submittedName>
        <fullName evidence="2">Esterase</fullName>
    </submittedName>
</protein>
<feature type="domain" description="SGNH hydrolase-type esterase" evidence="1">
    <location>
        <begin position="7"/>
        <end position="178"/>
    </location>
</feature>
<dbReference type="InterPro" id="IPR013830">
    <property type="entry name" value="SGNH_hydro"/>
</dbReference>
<dbReference type="STRING" id="1423763.FC46_GL001262"/>
<sequence length="191" mass="21544">MKVLLTGDSIIARYEGKSEPYLNYELEKKLPGITLTNTAVSGINSGAYFARLSELVLKQSQHDVLIILLGTNDLAMHKQVPLHQFKNNMELIASAIVCQYWPKYVILVSPSAVDEKKQHVRSNDLVKEYGQVVNEVADEYHFHFVDLGQKMLDQGNLEQLCQGQKNDGLHFGQAGYDLLSDLLVQELQKIK</sequence>
<accession>A0A0R1U879</accession>
<comment type="caution">
    <text evidence="2">The sequence shown here is derived from an EMBL/GenBank/DDBJ whole genome shotgun (WGS) entry which is preliminary data.</text>
</comment>
<name>A0A0R1U879_9LACO</name>
<gene>
    <name evidence="2" type="ORF">FC46_GL001262</name>
</gene>
<reference evidence="2 3" key="1">
    <citation type="journal article" date="2015" name="Genome Announc.">
        <title>Expanding the biotechnology potential of lactobacilli through comparative genomics of 213 strains and associated genera.</title>
        <authorList>
            <person name="Sun Z."/>
            <person name="Harris H.M."/>
            <person name="McCann A."/>
            <person name="Guo C."/>
            <person name="Argimon S."/>
            <person name="Zhang W."/>
            <person name="Yang X."/>
            <person name="Jeffery I.B."/>
            <person name="Cooney J.C."/>
            <person name="Kagawa T.F."/>
            <person name="Liu W."/>
            <person name="Song Y."/>
            <person name="Salvetti E."/>
            <person name="Wrobel A."/>
            <person name="Rasinkangas P."/>
            <person name="Parkhill J."/>
            <person name="Rea M.C."/>
            <person name="O'Sullivan O."/>
            <person name="Ritari J."/>
            <person name="Douillard F.P."/>
            <person name="Paul Ross R."/>
            <person name="Yang R."/>
            <person name="Briner A.E."/>
            <person name="Felis G.E."/>
            <person name="de Vos W.M."/>
            <person name="Barrangou R."/>
            <person name="Klaenhammer T.R."/>
            <person name="Caufield P.W."/>
            <person name="Cui Y."/>
            <person name="Zhang H."/>
            <person name="O'Toole P.W."/>
        </authorList>
    </citation>
    <scope>NUCLEOTIDE SEQUENCE [LARGE SCALE GENOMIC DNA]</scope>
    <source>
        <strain evidence="2 3">DSM 16043</strain>
    </source>
</reference>
<dbReference type="Pfam" id="PF13472">
    <property type="entry name" value="Lipase_GDSL_2"/>
    <property type="match status" value="1"/>
</dbReference>
<dbReference type="PANTHER" id="PTHR14209">
    <property type="entry name" value="ISOAMYL ACETATE-HYDROLYZING ESTERASE 1"/>
    <property type="match status" value="1"/>
</dbReference>
<proteinExistence type="predicted"/>
<dbReference type="Proteomes" id="UP000051036">
    <property type="component" value="Unassembled WGS sequence"/>
</dbReference>
<keyword evidence="3" id="KW-1185">Reference proteome</keyword>
<organism evidence="2 3">
    <name type="scientific">Lactobacillus kalixensis DSM 16043</name>
    <dbReference type="NCBI Taxonomy" id="1423763"/>
    <lineage>
        <taxon>Bacteria</taxon>
        <taxon>Bacillati</taxon>
        <taxon>Bacillota</taxon>
        <taxon>Bacilli</taxon>
        <taxon>Lactobacillales</taxon>
        <taxon>Lactobacillaceae</taxon>
        <taxon>Lactobacillus</taxon>
    </lineage>
</organism>
<dbReference type="PATRIC" id="fig|1423763.3.peg.1279"/>
<dbReference type="InterPro" id="IPR045136">
    <property type="entry name" value="Iah1-like"/>
</dbReference>
<dbReference type="InterPro" id="IPR036514">
    <property type="entry name" value="SGNH_hydro_sf"/>
</dbReference>
<dbReference type="EMBL" id="AZFM01000038">
    <property type="protein sequence ID" value="KRL88820.1"/>
    <property type="molecule type" value="Genomic_DNA"/>
</dbReference>